<dbReference type="InterPro" id="IPR036412">
    <property type="entry name" value="HAD-like_sf"/>
</dbReference>
<organism evidence="5 6">
    <name type="scientific">Acuticoccus mangrovi</name>
    <dbReference type="NCBI Taxonomy" id="2796142"/>
    <lineage>
        <taxon>Bacteria</taxon>
        <taxon>Pseudomonadati</taxon>
        <taxon>Pseudomonadota</taxon>
        <taxon>Alphaproteobacteria</taxon>
        <taxon>Hyphomicrobiales</taxon>
        <taxon>Amorphaceae</taxon>
        <taxon>Acuticoccus</taxon>
    </lineage>
</organism>
<dbReference type="SFLD" id="SFLDG01129">
    <property type="entry name" value="C1.5:_HAD__Beta-PGM__Phosphata"/>
    <property type="match status" value="1"/>
</dbReference>
<dbReference type="Pfam" id="PF00702">
    <property type="entry name" value="Hydrolase"/>
    <property type="match status" value="1"/>
</dbReference>
<dbReference type="SUPFAM" id="SSF56784">
    <property type="entry name" value="HAD-like"/>
    <property type="match status" value="1"/>
</dbReference>
<dbReference type="Proteomes" id="UP000609531">
    <property type="component" value="Unassembled WGS sequence"/>
</dbReference>
<keyword evidence="4" id="KW-0460">Magnesium</keyword>
<keyword evidence="5" id="KW-0378">Hydrolase</keyword>
<dbReference type="CDD" id="cd07526">
    <property type="entry name" value="HAD_BPGM_like"/>
    <property type="match status" value="1"/>
</dbReference>
<dbReference type="PANTHER" id="PTHR46193">
    <property type="entry name" value="6-PHOSPHOGLUCONATE PHOSPHATASE"/>
    <property type="match status" value="1"/>
</dbReference>
<keyword evidence="3" id="KW-0479">Metal-binding</keyword>
<evidence type="ECO:0000256" key="1">
    <source>
        <dbReference type="ARBA" id="ARBA00001946"/>
    </source>
</evidence>
<comment type="caution">
    <text evidence="5">The sequence shown here is derived from an EMBL/GenBank/DDBJ whole genome shotgun (WGS) entry which is preliminary data.</text>
</comment>
<evidence type="ECO:0000313" key="6">
    <source>
        <dbReference type="Proteomes" id="UP000609531"/>
    </source>
</evidence>
<dbReference type="NCBIfam" id="TIGR01509">
    <property type="entry name" value="HAD-SF-IA-v3"/>
    <property type="match status" value="1"/>
</dbReference>
<dbReference type="RefSeq" id="WP_198880326.1">
    <property type="nucleotide sequence ID" value="NZ_JAEKJA010000001.1"/>
</dbReference>
<dbReference type="InterPro" id="IPR023214">
    <property type="entry name" value="HAD_sf"/>
</dbReference>
<evidence type="ECO:0000256" key="3">
    <source>
        <dbReference type="ARBA" id="ARBA00022723"/>
    </source>
</evidence>
<dbReference type="EMBL" id="JAEKJA010000001">
    <property type="protein sequence ID" value="MBJ3774445.1"/>
    <property type="molecule type" value="Genomic_DNA"/>
</dbReference>
<keyword evidence="6" id="KW-1185">Reference proteome</keyword>
<name>A0A934MF15_9HYPH</name>
<dbReference type="GO" id="GO:0046872">
    <property type="term" value="F:metal ion binding"/>
    <property type="evidence" value="ECO:0007669"/>
    <property type="project" value="UniProtKB-KW"/>
</dbReference>
<dbReference type="SFLD" id="SFLDS00003">
    <property type="entry name" value="Haloacid_Dehalogenase"/>
    <property type="match status" value="1"/>
</dbReference>
<dbReference type="PRINTS" id="PR00413">
    <property type="entry name" value="HADHALOGNASE"/>
</dbReference>
<dbReference type="InterPro" id="IPR023198">
    <property type="entry name" value="PGP-like_dom2"/>
</dbReference>
<reference evidence="5" key="1">
    <citation type="submission" date="2020-12" db="EMBL/GenBank/DDBJ databases">
        <title>Bacterial taxonomy.</title>
        <authorList>
            <person name="Pan X."/>
        </authorList>
    </citation>
    <scope>NUCLEOTIDE SEQUENCE</scope>
    <source>
        <strain evidence="5">B2012</strain>
    </source>
</reference>
<dbReference type="PANTHER" id="PTHR46193:SF10">
    <property type="entry name" value="6-PHOSPHOGLUCONATE PHOSPHATASE"/>
    <property type="match status" value="1"/>
</dbReference>
<dbReference type="Gene3D" id="1.10.150.240">
    <property type="entry name" value="Putative phosphatase, domain 2"/>
    <property type="match status" value="1"/>
</dbReference>
<comment type="similarity">
    <text evidence="2">Belongs to the HAD-like hydrolase superfamily. CbbY/CbbZ/Gph/YieH family.</text>
</comment>
<proteinExistence type="inferred from homology"/>
<dbReference type="GO" id="GO:0016787">
    <property type="term" value="F:hydrolase activity"/>
    <property type="evidence" value="ECO:0007669"/>
    <property type="project" value="UniProtKB-KW"/>
</dbReference>
<sequence length="220" mass="22841">MIPDLVIFDCDGVLVDSETISCRIDAAALTAEGYPIDAEEMARRFAGVPSADVYRRVGEERGAPLPADFEDRVDRQILAAYPAQLKAIGPVGEVARGLGLPMCVASSSRPAKLLLALIVTDLVEIFYPHIFSASLVAHGKPAPDIFLYAAAAMGVTPERTVVVEDSVAGVTAGVAAGMTVIGFAGASHCGPHHADRLTAAGARITIASHADLAGAIDRLP</sequence>
<evidence type="ECO:0000313" key="5">
    <source>
        <dbReference type="EMBL" id="MBJ3774445.1"/>
    </source>
</evidence>
<gene>
    <name evidence="5" type="ORF">JCR33_02030</name>
</gene>
<dbReference type="Gene3D" id="3.40.50.1000">
    <property type="entry name" value="HAD superfamily/HAD-like"/>
    <property type="match status" value="1"/>
</dbReference>
<evidence type="ECO:0000256" key="4">
    <source>
        <dbReference type="ARBA" id="ARBA00022842"/>
    </source>
</evidence>
<dbReference type="InterPro" id="IPR051600">
    <property type="entry name" value="Beta-PGM-like"/>
</dbReference>
<comment type="cofactor">
    <cofactor evidence="1">
        <name>Mg(2+)</name>
        <dbReference type="ChEBI" id="CHEBI:18420"/>
    </cofactor>
</comment>
<dbReference type="InterPro" id="IPR006439">
    <property type="entry name" value="HAD-SF_hydro_IA"/>
</dbReference>
<dbReference type="AlphaFoldDB" id="A0A934MF15"/>
<accession>A0A934MF15</accession>
<evidence type="ECO:0000256" key="2">
    <source>
        <dbReference type="ARBA" id="ARBA00006171"/>
    </source>
</evidence>
<protein>
    <submittedName>
        <fullName evidence="5">HAD family hydrolase</fullName>
    </submittedName>
</protein>